<evidence type="ECO:0000256" key="3">
    <source>
        <dbReference type="ARBA" id="ARBA00022989"/>
    </source>
</evidence>
<evidence type="ECO:0000313" key="7">
    <source>
        <dbReference type="Proteomes" id="UP001597452"/>
    </source>
</evidence>
<dbReference type="InterPro" id="IPR002033">
    <property type="entry name" value="TatC"/>
</dbReference>
<dbReference type="PRINTS" id="PR01840">
    <property type="entry name" value="TATCFAMILY"/>
</dbReference>
<name>A0ABW5QFL5_9BACI</name>
<dbReference type="EMBL" id="JBHUMZ010000053">
    <property type="protein sequence ID" value="MFD2640397.1"/>
    <property type="molecule type" value="Genomic_DNA"/>
</dbReference>
<keyword evidence="7" id="KW-1185">Reference proteome</keyword>
<organism evidence="6 7">
    <name type="scientific">Piscibacillus salipiscarius</name>
    <dbReference type="NCBI Taxonomy" id="299480"/>
    <lineage>
        <taxon>Bacteria</taxon>
        <taxon>Bacillati</taxon>
        <taxon>Bacillota</taxon>
        <taxon>Bacilli</taxon>
        <taxon>Bacillales</taxon>
        <taxon>Bacillaceae</taxon>
        <taxon>Piscibacillus</taxon>
    </lineage>
</organism>
<accession>A0ABW5QFL5</accession>
<evidence type="ECO:0000256" key="4">
    <source>
        <dbReference type="ARBA" id="ARBA00023136"/>
    </source>
</evidence>
<dbReference type="RefSeq" id="WP_054753234.1">
    <property type="nucleotide sequence ID" value="NZ_JBHUMZ010000053.1"/>
</dbReference>
<comment type="function">
    <text evidence="5">Part of the twin-arginine translocation (Tat) system that transports large folded proteins containing a characteristic twin-arginine motif in their signal peptide across membranes.</text>
</comment>
<proteinExistence type="inferred from homology"/>
<keyword evidence="3 5" id="KW-1133">Transmembrane helix</keyword>
<dbReference type="Pfam" id="PF00902">
    <property type="entry name" value="TatC"/>
    <property type="match status" value="1"/>
</dbReference>
<comment type="similarity">
    <text evidence="5">Belongs to the TatC family.</text>
</comment>
<keyword evidence="4 5" id="KW-0472">Membrane</keyword>
<feature type="transmembrane region" description="Helical" evidence="5">
    <location>
        <begin position="108"/>
        <end position="130"/>
    </location>
</feature>
<dbReference type="Proteomes" id="UP001597452">
    <property type="component" value="Unassembled WGS sequence"/>
</dbReference>
<dbReference type="InterPro" id="IPR019820">
    <property type="entry name" value="Sec-indep_translocase_CS"/>
</dbReference>
<comment type="subcellular location">
    <subcellularLocation>
        <location evidence="5">Cell membrane</location>
        <topology evidence="5">Multi-pass membrane protein</topology>
    </subcellularLocation>
    <subcellularLocation>
        <location evidence="1">Membrane</location>
        <topology evidence="1">Multi-pass membrane protein</topology>
    </subcellularLocation>
</comment>
<sequence length="251" mass="29310">MEEQQHSHEEQEVMDWTEHLGELRKRLIWTLIIFVISFGAGFIYVEEIYRFMERDVDFTLNVLSPFEIIWIYIIIATITGIIVTLPFFAFQLWLFIKPGLTSHERKVSLMYIPALFILFLVGLLFGYFVIKDLILQFLLNLGDGLVNEMFTAANYFKFILQITLPFAVFFEVPLIAMFLTSLGIIEPSFMRKTRKYAYLVLVILGTMLSPPDFILQLLVAAPLIILYEIAILMSSVVYKRRVKQLEKLNDE</sequence>
<evidence type="ECO:0000313" key="6">
    <source>
        <dbReference type="EMBL" id="MFD2640397.1"/>
    </source>
</evidence>
<keyword evidence="5" id="KW-1003">Cell membrane</keyword>
<dbReference type="NCBIfam" id="TIGR00945">
    <property type="entry name" value="tatC"/>
    <property type="match status" value="1"/>
</dbReference>
<feature type="transmembrane region" description="Helical" evidence="5">
    <location>
        <begin position="27"/>
        <end position="45"/>
    </location>
</feature>
<feature type="transmembrane region" description="Helical" evidence="5">
    <location>
        <begin position="69"/>
        <end position="96"/>
    </location>
</feature>
<keyword evidence="2 5" id="KW-0812">Transmembrane</keyword>
<protein>
    <recommendedName>
        <fullName evidence="5">Sec-independent protein translocase protein TatC</fullName>
    </recommendedName>
</protein>
<feature type="transmembrane region" description="Helical" evidence="5">
    <location>
        <begin position="158"/>
        <end position="184"/>
    </location>
</feature>
<comment type="caution">
    <text evidence="6">The sequence shown here is derived from an EMBL/GenBank/DDBJ whole genome shotgun (WGS) entry which is preliminary data.</text>
</comment>
<dbReference type="PANTHER" id="PTHR30371:SF4">
    <property type="entry name" value="SEC-INDEPENDENT PROTEIN TRANSLOCASE PROTEIN TATCD"/>
    <property type="match status" value="1"/>
</dbReference>
<dbReference type="HAMAP" id="MF_00902">
    <property type="entry name" value="TatC"/>
    <property type="match status" value="1"/>
</dbReference>
<keyword evidence="5" id="KW-0653">Protein transport</keyword>
<keyword evidence="5" id="KW-0811">Translocation</keyword>
<dbReference type="PROSITE" id="PS01218">
    <property type="entry name" value="TATC"/>
    <property type="match status" value="1"/>
</dbReference>
<reference evidence="7" key="1">
    <citation type="journal article" date="2019" name="Int. J. Syst. Evol. Microbiol.">
        <title>The Global Catalogue of Microorganisms (GCM) 10K type strain sequencing project: providing services to taxonomists for standard genome sequencing and annotation.</title>
        <authorList>
            <consortium name="The Broad Institute Genomics Platform"/>
            <consortium name="The Broad Institute Genome Sequencing Center for Infectious Disease"/>
            <person name="Wu L."/>
            <person name="Ma J."/>
        </authorList>
    </citation>
    <scope>NUCLEOTIDE SEQUENCE [LARGE SCALE GENOMIC DNA]</scope>
    <source>
        <strain evidence="7">TISTR 1571</strain>
    </source>
</reference>
<dbReference type="PANTHER" id="PTHR30371">
    <property type="entry name" value="SEC-INDEPENDENT PROTEIN TRANSLOCASE PROTEIN TATC"/>
    <property type="match status" value="1"/>
</dbReference>
<evidence type="ECO:0000256" key="2">
    <source>
        <dbReference type="ARBA" id="ARBA00022692"/>
    </source>
</evidence>
<comment type="subunit">
    <text evidence="5">Forms a complex with TatA.</text>
</comment>
<feature type="transmembrane region" description="Helical" evidence="5">
    <location>
        <begin position="220"/>
        <end position="238"/>
    </location>
</feature>
<keyword evidence="5" id="KW-0813">Transport</keyword>
<feature type="transmembrane region" description="Helical" evidence="5">
    <location>
        <begin position="196"/>
        <end position="214"/>
    </location>
</feature>
<gene>
    <name evidence="5 6" type="primary">tatC</name>
    <name evidence="6" type="ORF">ACFSW4_16125</name>
</gene>
<evidence type="ECO:0000256" key="1">
    <source>
        <dbReference type="ARBA" id="ARBA00004141"/>
    </source>
</evidence>
<evidence type="ECO:0000256" key="5">
    <source>
        <dbReference type="HAMAP-Rule" id="MF_00902"/>
    </source>
</evidence>